<dbReference type="EMBL" id="CAJVPY010001599">
    <property type="protein sequence ID" value="CAG8528803.1"/>
    <property type="molecule type" value="Genomic_DNA"/>
</dbReference>
<feature type="compositionally biased region" description="Low complexity" evidence="2">
    <location>
        <begin position="231"/>
        <end position="241"/>
    </location>
</feature>
<evidence type="ECO:0000259" key="3">
    <source>
        <dbReference type="Pfam" id="PF03184"/>
    </source>
</evidence>
<dbReference type="PANTHER" id="PTHR19303:SF57">
    <property type="entry name" value="HTH CENPB-TYPE DOMAIN-CONTAINING PROTEIN"/>
    <property type="match status" value="1"/>
</dbReference>
<proteinExistence type="predicted"/>
<dbReference type="Pfam" id="PF03221">
    <property type="entry name" value="HTH_Tnp_Tc5"/>
    <property type="match status" value="1"/>
</dbReference>
<accession>A0A9N9AH30</accession>
<keyword evidence="6" id="KW-1185">Reference proteome</keyword>
<evidence type="ECO:0000256" key="1">
    <source>
        <dbReference type="ARBA" id="ARBA00023125"/>
    </source>
</evidence>
<sequence>MARGNFKARRHSKHSTANEFGIERKQPRDWISKKPDLLKFQEAKSQQKTVSRYMIQAKAHTLYATSQYQEKYGEIQNNKFSQKWVDRFMFRNNLRCKNDYPLSLIGNMDETAMFFSMSSNTTIEQRADRTKLPPLIIFKLVKVSCKNFPDSVIIRANPSGWMNENKMLWWIENIWTRRAQCGNNLCSLLILDLFAGYKTDPVKRHFWEKNTDLALIPKGLTSRLQPLNVSMNKSENNNESNGEPDSENNIDGEDMNENEKFTQDSQVIPSIGTVIMSNVDTFAFSEEVEIVFETEPSSSEIDSKANSDL</sequence>
<feature type="compositionally biased region" description="Basic residues" evidence="2">
    <location>
        <begin position="1"/>
        <end position="14"/>
    </location>
</feature>
<dbReference type="InterPro" id="IPR050863">
    <property type="entry name" value="CenT-Element_Derived"/>
</dbReference>
<keyword evidence="1" id="KW-0238">DNA-binding</keyword>
<feature type="domain" description="DDE-1" evidence="3">
    <location>
        <begin position="126"/>
        <end position="231"/>
    </location>
</feature>
<dbReference type="GO" id="GO:0005634">
    <property type="term" value="C:nucleus"/>
    <property type="evidence" value="ECO:0007669"/>
    <property type="project" value="TreeGrafter"/>
</dbReference>
<comment type="caution">
    <text evidence="5">The sequence shown here is derived from an EMBL/GenBank/DDBJ whole genome shotgun (WGS) entry which is preliminary data.</text>
</comment>
<feature type="compositionally biased region" description="Acidic residues" evidence="2">
    <location>
        <begin position="242"/>
        <end position="256"/>
    </location>
</feature>
<evidence type="ECO:0000256" key="2">
    <source>
        <dbReference type="SAM" id="MobiDB-lite"/>
    </source>
</evidence>
<dbReference type="PANTHER" id="PTHR19303">
    <property type="entry name" value="TRANSPOSON"/>
    <property type="match status" value="1"/>
</dbReference>
<protein>
    <submittedName>
        <fullName evidence="5">15768_t:CDS:1</fullName>
    </submittedName>
</protein>
<feature type="non-terminal residue" evidence="5">
    <location>
        <position position="309"/>
    </location>
</feature>
<organism evidence="5 6">
    <name type="scientific">Dentiscutata erythropus</name>
    <dbReference type="NCBI Taxonomy" id="1348616"/>
    <lineage>
        <taxon>Eukaryota</taxon>
        <taxon>Fungi</taxon>
        <taxon>Fungi incertae sedis</taxon>
        <taxon>Mucoromycota</taxon>
        <taxon>Glomeromycotina</taxon>
        <taxon>Glomeromycetes</taxon>
        <taxon>Diversisporales</taxon>
        <taxon>Gigasporaceae</taxon>
        <taxon>Dentiscutata</taxon>
    </lineage>
</organism>
<dbReference type="OrthoDB" id="2435548at2759"/>
<feature type="domain" description="HTH CENPB-type" evidence="4">
    <location>
        <begin position="41"/>
        <end position="95"/>
    </location>
</feature>
<evidence type="ECO:0000259" key="4">
    <source>
        <dbReference type="Pfam" id="PF03221"/>
    </source>
</evidence>
<gene>
    <name evidence="5" type="ORF">DERYTH_LOCUS4240</name>
</gene>
<feature type="region of interest" description="Disordered" evidence="2">
    <location>
        <begin position="231"/>
        <end position="256"/>
    </location>
</feature>
<dbReference type="Pfam" id="PF03184">
    <property type="entry name" value="DDE_1"/>
    <property type="match status" value="1"/>
</dbReference>
<reference evidence="5" key="1">
    <citation type="submission" date="2021-06" db="EMBL/GenBank/DDBJ databases">
        <authorList>
            <person name="Kallberg Y."/>
            <person name="Tangrot J."/>
            <person name="Rosling A."/>
        </authorList>
    </citation>
    <scope>NUCLEOTIDE SEQUENCE</scope>
    <source>
        <strain evidence="5">MA453B</strain>
    </source>
</reference>
<dbReference type="InterPro" id="IPR004875">
    <property type="entry name" value="DDE_SF_endonuclease_dom"/>
</dbReference>
<dbReference type="GO" id="GO:0003677">
    <property type="term" value="F:DNA binding"/>
    <property type="evidence" value="ECO:0007669"/>
    <property type="project" value="UniProtKB-KW"/>
</dbReference>
<name>A0A9N9AH30_9GLOM</name>
<feature type="region of interest" description="Disordered" evidence="2">
    <location>
        <begin position="1"/>
        <end position="25"/>
    </location>
</feature>
<evidence type="ECO:0000313" key="5">
    <source>
        <dbReference type="EMBL" id="CAG8528803.1"/>
    </source>
</evidence>
<dbReference type="InterPro" id="IPR006600">
    <property type="entry name" value="HTH_CenpB_DNA-bd_dom"/>
</dbReference>
<dbReference type="Gene3D" id="1.10.10.60">
    <property type="entry name" value="Homeodomain-like"/>
    <property type="match status" value="1"/>
</dbReference>
<dbReference type="Proteomes" id="UP000789405">
    <property type="component" value="Unassembled WGS sequence"/>
</dbReference>
<dbReference type="AlphaFoldDB" id="A0A9N9AH30"/>
<evidence type="ECO:0000313" key="6">
    <source>
        <dbReference type="Proteomes" id="UP000789405"/>
    </source>
</evidence>